<dbReference type="AlphaFoldDB" id="A0A8X6XRB5"/>
<dbReference type="InterPro" id="IPR035810">
    <property type="entry name" value="PEBP_euk"/>
</dbReference>
<dbReference type="SUPFAM" id="SSF49777">
    <property type="entry name" value="PEBP-like"/>
    <property type="match status" value="1"/>
</dbReference>
<dbReference type="EMBL" id="BMAV01012089">
    <property type="protein sequence ID" value="GFY58460.1"/>
    <property type="molecule type" value="Genomic_DNA"/>
</dbReference>
<organism evidence="1 2">
    <name type="scientific">Trichonephila inaurata madagascariensis</name>
    <dbReference type="NCBI Taxonomy" id="2747483"/>
    <lineage>
        <taxon>Eukaryota</taxon>
        <taxon>Metazoa</taxon>
        <taxon>Ecdysozoa</taxon>
        <taxon>Arthropoda</taxon>
        <taxon>Chelicerata</taxon>
        <taxon>Arachnida</taxon>
        <taxon>Araneae</taxon>
        <taxon>Araneomorphae</taxon>
        <taxon>Entelegynae</taxon>
        <taxon>Araneoidea</taxon>
        <taxon>Nephilidae</taxon>
        <taxon>Trichonephila</taxon>
        <taxon>Trichonephila inaurata</taxon>
    </lineage>
</organism>
<gene>
    <name evidence="1" type="primary">NCL1_39397</name>
    <name evidence="1" type="ORF">TNIN_411971</name>
</gene>
<dbReference type="InterPro" id="IPR036610">
    <property type="entry name" value="PEBP-like_sf"/>
</dbReference>
<feature type="non-terminal residue" evidence="1">
    <location>
        <position position="1"/>
    </location>
</feature>
<dbReference type="Proteomes" id="UP000886998">
    <property type="component" value="Unassembled WGS sequence"/>
</dbReference>
<accession>A0A8X6XRB5</accession>
<dbReference type="PANTHER" id="PTHR11362">
    <property type="entry name" value="PHOSPHATIDYLETHANOLAMINE-BINDING PROTEIN"/>
    <property type="match status" value="1"/>
</dbReference>
<keyword evidence="2" id="KW-1185">Reference proteome</keyword>
<comment type="caution">
    <text evidence="1">The sequence shown here is derived from an EMBL/GenBank/DDBJ whole genome shotgun (WGS) entry which is preliminary data.</text>
</comment>
<protein>
    <submittedName>
        <fullName evidence="1">OV-16 antigen</fullName>
    </submittedName>
</protein>
<dbReference type="CDD" id="cd00866">
    <property type="entry name" value="PEBP_euk"/>
    <property type="match status" value="1"/>
</dbReference>
<dbReference type="OrthoDB" id="6421175at2759"/>
<dbReference type="Gene3D" id="3.90.280.10">
    <property type="entry name" value="PEBP-like"/>
    <property type="match status" value="1"/>
</dbReference>
<reference evidence="1" key="1">
    <citation type="submission" date="2020-08" db="EMBL/GenBank/DDBJ databases">
        <title>Multicomponent nature underlies the extraordinary mechanical properties of spider dragline silk.</title>
        <authorList>
            <person name="Kono N."/>
            <person name="Nakamura H."/>
            <person name="Mori M."/>
            <person name="Yoshida Y."/>
            <person name="Ohtoshi R."/>
            <person name="Malay A.D."/>
            <person name="Moran D.A.P."/>
            <person name="Tomita M."/>
            <person name="Numata K."/>
            <person name="Arakawa K."/>
        </authorList>
    </citation>
    <scope>NUCLEOTIDE SEQUENCE</scope>
</reference>
<dbReference type="InterPro" id="IPR008914">
    <property type="entry name" value="PEBP"/>
</dbReference>
<dbReference type="PANTHER" id="PTHR11362:SF82">
    <property type="entry name" value="PHOSPHATIDYLETHANOLAMINE-BINDING PROTEIN 4"/>
    <property type="match status" value="1"/>
</dbReference>
<dbReference type="Pfam" id="PF01161">
    <property type="entry name" value="PBP"/>
    <property type="match status" value="1"/>
</dbReference>
<sequence>VQYTTEKGIDCEVELNVSETEYQPGIEFKPPNPDKLYTFVMFDPDFPSPQDPSLASYRNWVVEDIPGDKFYDGYTVSSFAPPNITFNSEPHRIIFLIYQQPKDEKMQESFDDTEREHFNINNFVQNRSLIGPIAGNFMYVRY</sequence>
<proteinExistence type="predicted"/>
<evidence type="ECO:0000313" key="2">
    <source>
        <dbReference type="Proteomes" id="UP000886998"/>
    </source>
</evidence>
<evidence type="ECO:0000313" key="1">
    <source>
        <dbReference type="EMBL" id="GFY58460.1"/>
    </source>
</evidence>
<name>A0A8X6XRB5_9ARAC</name>